<protein>
    <submittedName>
        <fullName evidence="2">Uncharacterized protein</fullName>
    </submittedName>
</protein>
<dbReference type="Proteomes" id="UP000077266">
    <property type="component" value="Unassembled WGS sequence"/>
</dbReference>
<dbReference type="InParanoid" id="A0A165JL73"/>
<proteinExistence type="predicted"/>
<keyword evidence="3" id="KW-1185">Reference proteome</keyword>
<accession>A0A165JL73</accession>
<feature type="compositionally biased region" description="Basic and acidic residues" evidence="1">
    <location>
        <begin position="88"/>
        <end position="105"/>
    </location>
</feature>
<sequence>MRRMVLDVWSARAKTISMTLAEEDARGEEDGMDGRDESRRSETETTITTAIPLCSDNERESASRWEREQSKDGVRPWCEHCADGELETGLRARGEHARNGNDPRRTRGWTPDVVDSAPGRAS</sequence>
<feature type="compositionally biased region" description="Basic and acidic residues" evidence="1">
    <location>
        <begin position="28"/>
        <end position="43"/>
    </location>
</feature>
<organism evidence="2 3">
    <name type="scientific">Exidia glandulosa HHB12029</name>
    <dbReference type="NCBI Taxonomy" id="1314781"/>
    <lineage>
        <taxon>Eukaryota</taxon>
        <taxon>Fungi</taxon>
        <taxon>Dikarya</taxon>
        <taxon>Basidiomycota</taxon>
        <taxon>Agaricomycotina</taxon>
        <taxon>Agaricomycetes</taxon>
        <taxon>Auriculariales</taxon>
        <taxon>Exidiaceae</taxon>
        <taxon>Exidia</taxon>
    </lineage>
</organism>
<dbReference type="AlphaFoldDB" id="A0A165JL73"/>
<reference evidence="2 3" key="1">
    <citation type="journal article" date="2016" name="Mol. Biol. Evol.">
        <title>Comparative Genomics of Early-Diverging Mushroom-Forming Fungi Provides Insights into the Origins of Lignocellulose Decay Capabilities.</title>
        <authorList>
            <person name="Nagy L.G."/>
            <person name="Riley R."/>
            <person name="Tritt A."/>
            <person name="Adam C."/>
            <person name="Daum C."/>
            <person name="Floudas D."/>
            <person name="Sun H."/>
            <person name="Yadav J.S."/>
            <person name="Pangilinan J."/>
            <person name="Larsson K.H."/>
            <person name="Matsuura K."/>
            <person name="Barry K."/>
            <person name="Labutti K."/>
            <person name="Kuo R."/>
            <person name="Ohm R.A."/>
            <person name="Bhattacharya S.S."/>
            <person name="Shirouzu T."/>
            <person name="Yoshinaga Y."/>
            <person name="Martin F.M."/>
            <person name="Grigoriev I.V."/>
            <person name="Hibbett D.S."/>
        </authorList>
    </citation>
    <scope>NUCLEOTIDE SEQUENCE [LARGE SCALE GENOMIC DNA]</scope>
    <source>
        <strain evidence="2 3">HHB12029</strain>
    </source>
</reference>
<name>A0A165JL73_EXIGL</name>
<evidence type="ECO:0000313" key="3">
    <source>
        <dbReference type="Proteomes" id="UP000077266"/>
    </source>
</evidence>
<gene>
    <name evidence="2" type="ORF">EXIGLDRAFT_492161</name>
</gene>
<evidence type="ECO:0000313" key="2">
    <source>
        <dbReference type="EMBL" id="KZV95012.1"/>
    </source>
</evidence>
<feature type="region of interest" description="Disordered" evidence="1">
    <location>
        <begin position="88"/>
        <end position="122"/>
    </location>
</feature>
<dbReference type="EMBL" id="KV425964">
    <property type="protein sequence ID" value="KZV95012.1"/>
    <property type="molecule type" value="Genomic_DNA"/>
</dbReference>
<feature type="region of interest" description="Disordered" evidence="1">
    <location>
        <begin position="20"/>
        <end position="48"/>
    </location>
</feature>
<evidence type="ECO:0000256" key="1">
    <source>
        <dbReference type="SAM" id="MobiDB-lite"/>
    </source>
</evidence>